<comment type="caution">
    <text evidence="3">The sequence shown here is derived from an EMBL/GenBank/DDBJ whole genome shotgun (WGS) entry which is preliminary data.</text>
</comment>
<feature type="chain" id="PRO_5017944183" evidence="1">
    <location>
        <begin position="32"/>
        <end position="310"/>
    </location>
</feature>
<protein>
    <submittedName>
        <fullName evidence="3">Ig-like domain repeat protein</fullName>
    </submittedName>
</protein>
<dbReference type="Pfam" id="PF16640">
    <property type="entry name" value="Big_3_5"/>
    <property type="match status" value="1"/>
</dbReference>
<evidence type="ECO:0000313" key="3">
    <source>
        <dbReference type="EMBL" id="RMI27627.1"/>
    </source>
</evidence>
<keyword evidence="1" id="KW-0732">Signal</keyword>
<dbReference type="InterPro" id="IPR032109">
    <property type="entry name" value="Big_3_5"/>
</dbReference>
<organism evidence="3 4">
    <name type="scientific">Nocardia stercoris</name>
    <dbReference type="NCBI Taxonomy" id="2483361"/>
    <lineage>
        <taxon>Bacteria</taxon>
        <taxon>Bacillati</taxon>
        <taxon>Actinomycetota</taxon>
        <taxon>Actinomycetes</taxon>
        <taxon>Mycobacteriales</taxon>
        <taxon>Nocardiaceae</taxon>
        <taxon>Nocardia</taxon>
    </lineage>
</organism>
<dbReference type="Proteomes" id="UP000279275">
    <property type="component" value="Unassembled WGS sequence"/>
</dbReference>
<keyword evidence="4" id="KW-1185">Reference proteome</keyword>
<name>A0A3M2KPN6_9NOCA</name>
<dbReference type="Gene3D" id="2.60.40.10">
    <property type="entry name" value="Immunoglobulins"/>
    <property type="match status" value="1"/>
</dbReference>
<reference evidence="3 4" key="1">
    <citation type="submission" date="2018-10" db="EMBL/GenBank/DDBJ databases">
        <title>Isolation from cow dung.</title>
        <authorList>
            <person name="Ling L."/>
        </authorList>
    </citation>
    <scope>NUCLEOTIDE SEQUENCE [LARGE SCALE GENOMIC DNA]</scope>
    <source>
        <strain evidence="3 4">NEAU-LL90</strain>
    </source>
</reference>
<dbReference type="EMBL" id="RFFH01000039">
    <property type="protein sequence ID" value="RMI27627.1"/>
    <property type="molecule type" value="Genomic_DNA"/>
</dbReference>
<evidence type="ECO:0000259" key="2">
    <source>
        <dbReference type="Pfam" id="PF16640"/>
    </source>
</evidence>
<feature type="signal peptide" evidence="1">
    <location>
        <begin position="1"/>
        <end position="31"/>
    </location>
</feature>
<evidence type="ECO:0000256" key="1">
    <source>
        <dbReference type="SAM" id="SignalP"/>
    </source>
</evidence>
<dbReference type="GO" id="GO:0005975">
    <property type="term" value="P:carbohydrate metabolic process"/>
    <property type="evidence" value="ECO:0007669"/>
    <property type="project" value="UniProtKB-ARBA"/>
</dbReference>
<dbReference type="OrthoDB" id="4568311at2"/>
<gene>
    <name evidence="3" type="ORF">EBN03_33390</name>
</gene>
<evidence type="ECO:0000313" key="4">
    <source>
        <dbReference type="Proteomes" id="UP000279275"/>
    </source>
</evidence>
<feature type="domain" description="Bacterial Ig-like" evidence="2">
    <location>
        <begin position="190"/>
        <end position="269"/>
    </location>
</feature>
<dbReference type="InterPro" id="IPR013783">
    <property type="entry name" value="Ig-like_fold"/>
</dbReference>
<accession>A0A3M2KPN6</accession>
<dbReference type="AlphaFoldDB" id="A0A3M2KPN6"/>
<sequence>MTHRAITRTTVGAATLAVGALTALGAGTAGAAPATVTWTSGAFTYTRTISDVTPTAGETVTVSTQIKRTDSTTEKANWLEDWHPDCLTYVTDSAKVTDNSGAHPVDPLVTTSYILADFNTTTSYKMTVSKSQPATFSAQYTVGADCATGTALTGGIVYDSATGLNDFQTQGPAITVTTVANSTVALAPVTGATVGQATTLTATVAPANAGGTVSFSDGTTVLGTGAVDKTGKATFSWTPTVAGSHSITANYGGSATAAAATTTGTVTVAPATTTATTTTTGTVPMDPGAMLTQVLTFLGEGSSIGYHPHV</sequence>
<dbReference type="RefSeq" id="WP_122192162.1">
    <property type="nucleotide sequence ID" value="NZ_RFFH01000039.1"/>
</dbReference>
<proteinExistence type="predicted"/>